<evidence type="ECO:0000259" key="11">
    <source>
        <dbReference type="PROSITE" id="PS50157"/>
    </source>
</evidence>
<comment type="caution">
    <text evidence="12">The sequence shown here is derived from an EMBL/GenBank/DDBJ whole genome shotgun (WGS) entry which is preliminary data.</text>
</comment>
<dbReference type="EMBL" id="JAODUP010000625">
    <property type="protein sequence ID" value="KAK2146201.1"/>
    <property type="molecule type" value="Genomic_DNA"/>
</dbReference>
<keyword evidence="9" id="KW-0539">Nucleus</keyword>
<evidence type="ECO:0000313" key="13">
    <source>
        <dbReference type="Proteomes" id="UP001208570"/>
    </source>
</evidence>
<comment type="subcellular location">
    <subcellularLocation>
        <location evidence="1">Nucleus</location>
    </subcellularLocation>
</comment>
<evidence type="ECO:0000256" key="8">
    <source>
        <dbReference type="ARBA" id="ARBA00023163"/>
    </source>
</evidence>
<keyword evidence="6" id="KW-0862">Zinc</keyword>
<keyword evidence="4" id="KW-0677">Repeat</keyword>
<feature type="domain" description="C2H2-type" evidence="11">
    <location>
        <begin position="20"/>
        <end position="47"/>
    </location>
</feature>
<evidence type="ECO:0000256" key="3">
    <source>
        <dbReference type="ARBA" id="ARBA00022723"/>
    </source>
</evidence>
<sequence>YSIIKLPFEFQTKGTSTSKHKCEICGKAFAWKKNFLRHHRSHFGRYPYHCSICNKGTSNRKAIAVHMVKVHKTQPELKCTYCRRLFHSWPDLRSHTCPQNDRHIVNS</sequence>
<dbReference type="InterPro" id="IPR013087">
    <property type="entry name" value="Znf_C2H2_type"/>
</dbReference>
<keyword evidence="13" id="KW-1185">Reference proteome</keyword>
<dbReference type="Gene3D" id="3.30.160.60">
    <property type="entry name" value="Classic Zinc Finger"/>
    <property type="match status" value="2"/>
</dbReference>
<keyword evidence="3" id="KW-0479">Metal-binding</keyword>
<keyword evidence="7" id="KW-0805">Transcription regulation</keyword>
<evidence type="ECO:0000256" key="4">
    <source>
        <dbReference type="ARBA" id="ARBA00022737"/>
    </source>
</evidence>
<dbReference type="InterPro" id="IPR036236">
    <property type="entry name" value="Znf_C2H2_sf"/>
</dbReference>
<dbReference type="Proteomes" id="UP001208570">
    <property type="component" value="Unassembled WGS sequence"/>
</dbReference>
<evidence type="ECO:0000256" key="2">
    <source>
        <dbReference type="ARBA" id="ARBA00006991"/>
    </source>
</evidence>
<keyword evidence="5 10" id="KW-0863">Zinc-finger</keyword>
<dbReference type="GO" id="GO:0008270">
    <property type="term" value="F:zinc ion binding"/>
    <property type="evidence" value="ECO:0007669"/>
    <property type="project" value="UniProtKB-KW"/>
</dbReference>
<dbReference type="AlphaFoldDB" id="A0AAD9MW95"/>
<evidence type="ECO:0000256" key="5">
    <source>
        <dbReference type="ARBA" id="ARBA00022771"/>
    </source>
</evidence>
<accession>A0AAD9MW95</accession>
<feature type="non-terminal residue" evidence="12">
    <location>
        <position position="1"/>
    </location>
</feature>
<evidence type="ECO:0000313" key="12">
    <source>
        <dbReference type="EMBL" id="KAK2146201.1"/>
    </source>
</evidence>
<feature type="domain" description="C2H2-type" evidence="11">
    <location>
        <begin position="48"/>
        <end position="76"/>
    </location>
</feature>
<dbReference type="Pfam" id="PF00096">
    <property type="entry name" value="zf-C2H2"/>
    <property type="match status" value="1"/>
</dbReference>
<dbReference type="PROSITE" id="PS50157">
    <property type="entry name" value="ZINC_FINGER_C2H2_2"/>
    <property type="match status" value="2"/>
</dbReference>
<dbReference type="PANTHER" id="PTHR24379">
    <property type="entry name" value="KRAB AND ZINC FINGER DOMAIN-CONTAINING"/>
    <property type="match status" value="1"/>
</dbReference>
<dbReference type="SMART" id="SM00355">
    <property type="entry name" value="ZnF_C2H2"/>
    <property type="match status" value="3"/>
</dbReference>
<organism evidence="12 13">
    <name type="scientific">Paralvinella palmiformis</name>
    <dbReference type="NCBI Taxonomy" id="53620"/>
    <lineage>
        <taxon>Eukaryota</taxon>
        <taxon>Metazoa</taxon>
        <taxon>Spiralia</taxon>
        <taxon>Lophotrochozoa</taxon>
        <taxon>Annelida</taxon>
        <taxon>Polychaeta</taxon>
        <taxon>Sedentaria</taxon>
        <taxon>Canalipalpata</taxon>
        <taxon>Terebellida</taxon>
        <taxon>Terebelliformia</taxon>
        <taxon>Alvinellidae</taxon>
        <taxon>Paralvinella</taxon>
    </lineage>
</organism>
<evidence type="ECO:0000256" key="7">
    <source>
        <dbReference type="ARBA" id="ARBA00023015"/>
    </source>
</evidence>
<dbReference type="FunFam" id="3.30.160.60:FF:000193">
    <property type="entry name" value="Zinc finger protein 300"/>
    <property type="match status" value="1"/>
</dbReference>
<protein>
    <recommendedName>
        <fullName evidence="11">C2H2-type domain-containing protein</fullName>
    </recommendedName>
</protein>
<proteinExistence type="inferred from homology"/>
<keyword evidence="8" id="KW-0804">Transcription</keyword>
<dbReference type="SUPFAM" id="SSF57667">
    <property type="entry name" value="beta-beta-alpha zinc fingers"/>
    <property type="match status" value="1"/>
</dbReference>
<evidence type="ECO:0000256" key="10">
    <source>
        <dbReference type="PROSITE-ProRule" id="PRU00042"/>
    </source>
</evidence>
<name>A0AAD9MW95_9ANNE</name>
<reference evidence="12" key="1">
    <citation type="journal article" date="2023" name="Mol. Biol. Evol.">
        <title>Third-Generation Sequencing Reveals the Adaptive Role of the Epigenome in Three Deep-Sea Polychaetes.</title>
        <authorList>
            <person name="Perez M."/>
            <person name="Aroh O."/>
            <person name="Sun Y."/>
            <person name="Lan Y."/>
            <person name="Juniper S.K."/>
            <person name="Young C.R."/>
            <person name="Angers B."/>
            <person name="Qian P.Y."/>
        </authorList>
    </citation>
    <scope>NUCLEOTIDE SEQUENCE</scope>
    <source>
        <strain evidence="12">P08H-3</strain>
    </source>
</reference>
<dbReference type="PROSITE" id="PS00028">
    <property type="entry name" value="ZINC_FINGER_C2H2_1"/>
    <property type="match status" value="1"/>
</dbReference>
<evidence type="ECO:0000256" key="6">
    <source>
        <dbReference type="ARBA" id="ARBA00022833"/>
    </source>
</evidence>
<dbReference type="PANTHER" id="PTHR24379:SF121">
    <property type="entry name" value="C2H2-TYPE DOMAIN-CONTAINING PROTEIN"/>
    <property type="match status" value="1"/>
</dbReference>
<gene>
    <name evidence="12" type="ORF">LSH36_625g01074</name>
</gene>
<evidence type="ECO:0000256" key="9">
    <source>
        <dbReference type="ARBA" id="ARBA00023242"/>
    </source>
</evidence>
<dbReference type="GO" id="GO:0005634">
    <property type="term" value="C:nucleus"/>
    <property type="evidence" value="ECO:0007669"/>
    <property type="project" value="UniProtKB-SubCell"/>
</dbReference>
<evidence type="ECO:0000256" key="1">
    <source>
        <dbReference type="ARBA" id="ARBA00004123"/>
    </source>
</evidence>
<comment type="similarity">
    <text evidence="2">Belongs to the krueppel C2H2-type zinc-finger protein family.</text>
</comment>